<evidence type="ECO:0008006" key="3">
    <source>
        <dbReference type="Google" id="ProtNLM"/>
    </source>
</evidence>
<organism evidence="1 2">
    <name type="scientific">Trametes coccinea (strain BRFM310)</name>
    <name type="common">Pycnoporus coccineus</name>
    <dbReference type="NCBI Taxonomy" id="1353009"/>
    <lineage>
        <taxon>Eukaryota</taxon>
        <taxon>Fungi</taxon>
        <taxon>Dikarya</taxon>
        <taxon>Basidiomycota</taxon>
        <taxon>Agaricomycotina</taxon>
        <taxon>Agaricomycetes</taxon>
        <taxon>Polyporales</taxon>
        <taxon>Polyporaceae</taxon>
        <taxon>Trametes</taxon>
    </lineage>
</organism>
<dbReference type="AlphaFoldDB" id="A0A1Y2IRD1"/>
<sequence>MSALNDLPDELLDIILCEALSLPSSAFLTSSDPPAQGPRSQRTGILLVCKAWATLGQRHLYEGIILRRRRQAKALANTLLADRRRPRKARIALAERICRLRIEKVQCKAVVDVLRLATDVHDLYISLAVPQLARPVNWLAGFRCMSPRRLYLQDTGITYANNDRLLDAIEDALTSTAGKPACWNRLEEVHLRSMDFSIMPGLGTALSALRPLRVITAADVWYPKWWEAFIPLVANNGNLQAVLLDCDPGLLKPSTLHGRAREITHFKCFDLNTYETRRGGPCAVKINRNTAVRYE</sequence>
<protein>
    <recommendedName>
        <fullName evidence="3">F-box domain-containing protein</fullName>
    </recommendedName>
</protein>
<evidence type="ECO:0000313" key="2">
    <source>
        <dbReference type="Proteomes" id="UP000193067"/>
    </source>
</evidence>
<name>A0A1Y2IRD1_TRAC3</name>
<dbReference type="OrthoDB" id="2749647at2759"/>
<accession>A0A1Y2IRD1</accession>
<reference evidence="1 2" key="1">
    <citation type="journal article" date="2015" name="Biotechnol. Biofuels">
        <title>Enhanced degradation of softwood versus hardwood by the white-rot fungus Pycnoporus coccineus.</title>
        <authorList>
            <person name="Couturier M."/>
            <person name="Navarro D."/>
            <person name="Chevret D."/>
            <person name="Henrissat B."/>
            <person name="Piumi F."/>
            <person name="Ruiz-Duenas F.J."/>
            <person name="Martinez A.T."/>
            <person name="Grigoriev I.V."/>
            <person name="Riley R."/>
            <person name="Lipzen A."/>
            <person name="Berrin J.G."/>
            <person name="Master E.R."/>
            <person name="Rosso M.N."/>
        </authorList>
    </citation>
    <scope>NUCLEOTIDE SEQUENCE [LARGE SCALE GENOMIC DNA]</scope>
    <source>
        <strain evidence="1 2">BRFM310</strain>
    </source>
</reference>
<dbReference type="EMBL" id="KZ084105">
    <property type="protein sequence ID" value="OSD02502.1"/>
    <property type="molecule type" value="Genomic_DNA"/>
</dbReference>
<dbReference type="Proteomes" id="UP000193067">
    <property type="component" value="Unassembled WGS sequence"/>
</dbReference>
<gene>
    <name evidence="1" type="ORF">PYCCODRAFT_1467850</name>
</gene>
<proteinExistence type="predicted"/>
<evidence type="ECO:0000313" key="1">
    <source>
        <dbReference type="EMBL" id="OSD02502.1"/>
    </source>
</evidence>
<keyword evidence="2" id="KW-1185">Reference proteome</keyword>